<keyword evidence="4" id="KW-0346">Stress response</keyword>
<dbReference type="NCBIfam" id="NF047375">
    <property type="entry name" value="HeatShock_HspR"/>
    <property type="match status" value="1"/>
</dbReference>
<dbReference type="PROSITE" id="PS50937">
    <property type="entry name" value="HTH_MERR_2"/>
    <property type="match status" value="1"/>
</dbReference>
<organism evidence="4 5">
    <name type="scientific">Amnibacterium endophyticum</name>
    <dbReference type="NCBI Taxonomy" id="2109337"/>
    <lineage>
        <taxon>Bacteria</taxon>
        <taxon>Bacillati</taxon>
        <taxon>Actinomycetota</taxon>
        <taxon>Actinomycetes</taxon>
        <taxon>Micrococcales</taxon>
        <taxon>Microbacteriaceae</taxon>
        <taxon>Amnibacterium</taxon>
    </lineage>
</organism>
<dbReference type="InterPro" id="IPR047057">
    <property type="entry name" value="MerR_fam"/>
</dbReference>
<keyword evidence="5" id="KW-1185">Reference proteome</keyword>
<dbReference type="EMBL" id="JBHUEA010000003">
    <property type="protein sequence ID" value="MFD1720555.1"/>
    <property type="molecule type" value="Genomic_DNA"/>
</dbReference>
<dbReference type="Pfam" id="PF13411">
    <property type="entry name" value="MerR_1"/>
    <property type="match status" value="1"/>
</dbReference>
<keyword evidence="2" id="KW-0175">Coiled coil</keyword>
<sequence>MDADDPVFPIAAAAELAGMHPQTLRQYDRLGLVVPQRTAGRSRRYSLRDVAQLREVQRLSGEGVSLEGIRRVLDLENEVVALRDRVRRLEQALANELLNRPGNRVFASSAQGDVVPLRQGVRAQRRTELVVWRPQE</sequence>
<dbReference type="RefSeq" id="WP_377931982.1">
    <property type="nucleotide sequence ID" value="NZ_JBHUEA010000003.1"/>
</dbReference>
<proteinExistence type="predicted"/>
<dbReference type="InterPro" id="IPR000551">
    <property type="entry name" value="MerR-type_HTH_dom"/>
</dbReference>
<dbReference type="SMART" id="SM00422">
    <property type="entry name" value="HTH_MERR"/>
    <property type="match status" value="1"/>
</dbReference>
<dbReference type="InterPro" id="IPR009061">
    <property type="entry name" value="DNA-bd_dom_put_sf"/>
</dbReference>
<evidence type="ECO:0000256" key="1">
    <source>
        <dbReference type="ARBA" id="ARBA00023125"/>
    </source>
</evidence>
<dbReference type="Gene3D" id="1.10.1660.10">
    <property type="match status" value="1"/>
</dbReference>
<gene>
    <name evidence="4" type="ORF">ACFSBI_03260</name>
</gene>
<feature type="coiled-coil region" evidence="2">
    <location>
        <begin position="72"/>
        <end position="99"/>
    </location>
</feature>
<feature type="domain" description="HTH merR-type" evidence="3">
    <location>
        <begin position="7"/>
        <end position="75"/>
    </location>
</feature>
<reference evidence="5" key="1">
    <citation type="journal article" date="2019" name="Int. J. Syst. Evol. Microbiol.">
        <title>The Global Catalogue of Microorganisms (GCM) 10K type strain sequencing project: providing services to taxonomists for standard genome sequencing and annotation.</title>
        <authorList>
            <consortium name="The Broad Institute Genomics Platform"/>
            <consortium name="The Broad Institute Genome Sequencing Center for Infectious Disease"/>
            <person name="Wu L."/>
            <person name="Ma J."/>
        </authorList>
    </citation>
    <scope>NUCLEOTIDE SEQUENCE [LARGE SCALE GENOMIC DNA]</scope>
    <source>
        <strain evidence="5">CGMCC 1.12471</strain>
    </source>
</reference>
<evidence type="ECO:0000259" key="3">
    <source>
        <dbReference type="PROSITE" id="PS50937"/>
    </source>
</evidence>
<dbReference type="SUPFAM" id="SSF46955">
    <property type="entry name" value="Putative DNA-binding domain"/>
    <property type="match status" value="1"/>
</dbReference>
<keyword evidence="1" id="KW-0238">DNA-binding</keyword>
<comment type="caution">
    <text evidence="4">The sequence shown here is derived from an EMBL/GenBank/DDBJ whole genome shotgun (WGS) entry which is preliminary data.</text>
</comment>
<dbReference type="PANTHER" id="PTHR30204">
    <property type="entry name" value="REDOX-CYCLING DRUG-SENSING TRANSCRIPTIONAL ACTIVATOR SOXR"/>
    <property type="match status" value="1"/>
</dbReference>
<protein>
    <submittedName>
        <fullName evidence="4">Heat shock protein transcriptional repressor HspR</fullName>
    </submittedName>
</protein>
<evidence type="ECO:0000256" key="2">
    <source>
        <dbReference type="SAM" id="Coils"/>
    </source>
</evidence>
<evidence type="ECO:0000313" key="5">
    <source>
        <dbReference type="Proteomes" id="UP001597347"/>
    </source>
</evidence>
<evidence type="ECO:0000313" key="4">
    <source>
        <dbReference type="EMBL" id="MFD1720555.1"/>
    </source>
</evidence>
<name>A0ABW4LAK4_9MICO</name>
<accession>A0ABW4LAK4</accession>
<dbReference type="Proteomes" id="UP001597347">
    <property type="component" value="Unassembled WGS sequence"/>
</dbReference>
<dbReference type="PANTHER" id="PTHR30204:SF58">
    <property type="entry name" value="HTH-TYPE TRANSCRIPTIONAL REGULATOR YFMP"/>
    <property type="match status" value="1"/>
</dbReference>